<reference evidence="1" key="1">
    <citation type="submission" date="2021-06" db="EMBL/GenBank/DDBJ databases">
        <authorList>
            <person name="Kallberg Y."/>
            <person name="Tangrot J."/>
            <person name="Rosling A."/>
        </authorList>
    </citation>
    <scope>NUCLEOTIDE SEQUENCE</scope>
    <source>
        <strain evidence="1">IL203A</strain>
    </source>
</reference>
<organism evidence="1 2">
    <name type="scientific">Dentiscutata heterogama</name>
    <dbReference type="NCBI Taxonomy" id="1316150"/>
    <lineage>
        <taxon>Eukaryota</taxon>
        <taxon>Fungi</taxon>
        <taxon>Fungi incertae sedis</taxon>
        <taxon>Mucoromycota</taxon>
        <taxon>Glomeromycotina</taxon>
        <taxon>Glomeromycetes</taxon>
        <taxon>Diversisporales</taxon>
        <taxon>Gigasporaceae</taxon>
        <taxon>Dentiscutata</taxon>
    </lineage>
</organism>
<feature type="non-terminal residue" evidence="1">
    <location>
        <position position="154"/>
    </location>
</feature>
<sequence>MDKRVLVIEVLGGKWICDILGGEVYTAGFWVNGVGEINQRYLVNAAHCFDNDFINPDGSQNFYILNSESGLVGVFPIVKDEGIVTRLFPIVGSLNIDSLDPGFYISNINYDDGPSLDGVILTSIISALGDSGTPAFRFENFPNRSLLAGIIVGG</sequence>
<evidence type="ECO:0000313" key="2">
    <source>
        <dbReference type="Proteomes" id="UP000789702"/>
    </source>
</evidence>
<comment type="caution">
    <text evidence="1">The sequence shown here is derived from an EMBL/GenBank/DDBJ whole genome shotgun (WGS) entry which is preliminary data.</text>
</comment>
<dbReference type="Proteomes" id="UP000789702">
    <property type="component" value="Unassembled WGS sequence"/>
</dbReference>
<name>A0ACA9KSD3_9GLOM</name>
<accession>A0ACA9KSD3</accession>
<evidence type="ECO:0000313" key="1">
    <source>
        <dbReference type="EMBL" id="CAG8487570.1"/>
    </source>
</evidence>
<protein>
    <submittedName>
        <fullName evidence="1">16876_t:CDS:1</fullName>
    </submittedName>
</protein>
<proteinExistence type="predicted"/>
<keyword evidence="2" id="KW-1185">Reference proteome</keyword>
<gene>
    <name evidence="1" type="ORF">DHETER_LOCUS2412</name>
</gene>
<dbReference type="EMBL" id="CAJVPU010001745">
    <property type="protein sequence ID" value="CAG8487570.1"/>
    <property type="molecule type" value="Genomic_DNA"/>
</dbReference>